<dbReference type="KEGG" id="crp:CRP_106"/>
<evidence type="ECO:0000313" key="1">
    <source>
        <dbReference type="EMBL" id="BAF35137.1"/>
    </source>
</evidence>
<dbReference type="AlphaFoldDB" id="Q05FN4"/>
<dbReference type="STRING" id="387662.CRP_106"/>
<sequence>MTFLKYRFNFLKKVEYLLLYFYTIKVISLANKLHSNLNRFHVEQITIFNFFKKNKKIFLKLDLIVNKKKCFYCKKFFLKEKIKKNFFLLFIKYKKKIKFYKGC</sequence>
<proteinExistence type="predicted"/>
<dbReference type="EMBL" id="AP009180">
    <property type="protein sequence ID" value="BAF35137.1"/>
    <property type="molecule type" value="Genomic_DNA"/>
</dbReference>
<evidence type="ECO:0000313" key="2">
    <source>
        <dbReference type="Proteomes" id="UP000000777"/>
    </source>
</evidence>
<dbReference type="HOGENOM" id="CLU_2258656_0_0_6"/>
<gene>
    <name evidence="1" type="ordered locus">CRP_106</name>
</gene>
<name>Q05FN4_CARRP</name>
<dbReference type="Proteomes" id="UP000000777">
    <property type="component" value="Chromosome"/>
</dbReference>
<dbReference type="RefSeq" id="WP_011672329.1">
    <property type="nucleotide sequence ID" value="NC_008512.1"/>
</dbReference>
<reference evidence="1 2" key="1">
    <citation type="journal article" date="2006" name="Science">
        <title>The 160-kilobase genome of the bacterial endosymbiont Carsonella.</title>
        <authorList>
            <person name="Nakabachi A."/>
            <person name="Yamashita A."/>
            <person name="Toh H."/>
            <person name="Ishikawa H."/>
            <person name="Dunbar H."/>
            <person name="Moran N."/>
            <person name="Hattori M."/>
        </authorList>
    </citation>
    <scope>NUCLEOTIDE SEQUENCE [LARGE SCALE GENOMIC DNA]</scope>
    <source>
        <strain evidence="1 2">PV</strain>
    </source>
</reference>
<protein>
    <submittedName>
        <fullName evidence="1">Uncharacterized protein</fullName>
    </submittedName>
</protein>
<accession>Q05FN4</accession>
<organism evidence="1 2">
    <name type="scientific">Carsonella ruddii (strain PV)</name>
    <dbReference type="NCBI Taxonomy" id="387662"/>
    <lineage>
        <taxon>Bacteria</taxon>
        <taxon>Pseudomonadati</taxon>
        <taxon>Pseudomonadota</taxon>
        <taxon>Gammaproteobacteria</taxon>
        <taxon>Oceanospirillales</taxon>
        <taxon>Halomonadaceae</taxon>
        <taxon>Zymobacter group</taxon>
        <taxon>Candidatus Carsonella</taxon>
    </lineage>
</organism>